<feature type="compositionally biased region" description="Acidic residues" evidence="1">
    <location>
        <begin position="60"/>
        <end position="69"/>
    </location>
</feature>
<dbReference type="Proteomes" id="UP000683360">
    <property type="component" value="Unassembled WGS sequence"/>
</dbReference>
<proteinExistence type="predicted"/>
<sequence length="254" mass="30224">MSDKKVTMELSDLQLETIKHLFGHNDWEIKILDDSAVAIENGGNAQNPQMTTEQSTQTDNNEEDEDDDQPGFVIQQDPSKEECRYCFCKPCITDDQNRQMWWHGQSEVAHQRNSSLRKEHYKRFWTMLLHRGAWNDDRYMLMKADAMTRDHRSQRFDWHKRDIMPKCVVTLVRCWFPILVGFHIWDTCGNSFLYSPAGFLLIILKSFVLYITQFWRENDCDWIKFNIMTVITFLGKLAAYLFGSLNYERNIKWI</sequence>
<evidence type="ECO:0000313" key="4">
    <source>
        <dbReference type="Proteomes" id="UP000683360"/>
    </source>
</evidence>
<feature type="transmembrane region" description="Helical" evidence="2">
    <location>
        <begin position="191"/>
        <end position="211"/>
    </location>
</feature>
<protein>
    <submittedName>
        <fullName evidence="3">Uncharacterized protein</fullName>
    </submittedName>
</protein>
<name>A0A8S3VP24_MYTED</name>
<keyword evidence="4" id="KW-1185">Reference proteome</keyword>
<feature type="transmembrane region" description="Helical" evidence="2">
    <location>
        <begin position="223"/>
        <end position="243"/>
    </location>
</feature>
<feature type="compositionally biased region" description="Polar residues" evidence="1">
    <location>
        <begin position="43"/>
        <end position="58"/>
    </location>
</feature>
<accession>A0A8S3VP24</accession>
<comment type="caution">
    <text evidence="3">The sequence shown here is derived from an EMBL/GenBank/DDBJ whole genome shotgun (WGS) entry which is preliminary data.</text>
</comment>
<reference evidence="3" key="1">
    <citation type="submission" date="2021-03" db="EMBL/GenBank/DDBJ databases">
        <authorList>
            <person name="Bekaert M."/>
        </authorList>
    </citation>
    <scope>NUCLEOTIDE SEQUENCE</scope>
</reference>
<organism evidence="3 4">
    <name type="scientific">Mytilus edulis</name>
    <name type="common">Blue mussel</name>
    <dbReference type="NCBI Taxonomy" id="6550"/>
    <lineage>
        <taxon>Eukaryota</taxon>
        <taxon>Metazoa</taxon>
        <taxon>Spiralia</taxon>
        <taxon>Lophotrochozoa</taxon>
        <taxon>Mollusca</taxon>
        <taxon>Bivalvia</taxon>
        <taxon>Autobranchia</taxon>
        <taxon>Pteriomorphia</taxon>
        <taxon>Mytilida</taxon>
        <taxon>Mytiloidea</taxon>
        <taxon>Mytilidae</taxon>
        <taxon>Mytilinae</taxon>
        <taxon>Mytilus</taxon>
    </lineage>
</organism>
<keyword evidence="2" id="KW-0472">Membrane</keyword>
<evidence type="ECO:0000256" key="2">
    <source>
        <dbReference type="SAM" id="Phobius"/>
    </source>
</evidence>
<dbReference type="OrthoDB" id="6123763at2759"/>
<evidence type="ECO:0000313" key="3">
    <source>
        <dbReference type="EMBL" id="CAG2256951.1"/>
    </source>
</evidence>
<gene>
    <name evidence="3" type="ORF">MEDL_68311</name>
</gene>
<dbReference type="EMBL" id="CAJPWZ010003318">
    <property type="protein sequence ID" value="CAG2256951.1"/>
    <property type="molecule type" value="Genomic_DNA"/>
</dbReference>
<keyword evidence="2" id="KW-0812">Transmembrane</keyword>
<feature type="region of interest" description="Disordered" evidence="1">
    <location>
        <begin position="41"/>
        <end position="74"/>
    </location>
</feature>
<evidence type="ECO:0000256" key="1">
    <source>
        <dbReference type="SAM" id="MobiDB-lite"/>
    </source>
</evidence>
<keyword evidence="2" id="KW-1133">Transmembrane helix</keyword>
<dbReference type="AlphaFoldDB" id="A0A8S3VP24"/>